<evidence type="ECO:0000259" key="4">
    <source>
        <dbReference type="PROSITE" id="PS01124"/>
    </source>
</evidence>
<keyword evidence="3" id="KW-0804">Transcription</keyword>
<gene>
    <name evidence="5" type="ORF">C7U54_13100</name>
</gene>
<protein>
    <submittedName>
        <fullName evidence="5">AraC family transcriptional regulator</fullName>
    </submittedName>
</protein>
<evidence type="ECO:0000313" key="6">
    <source>
        <dbReference type="Proteomes" id="UP000240974"/>
    </source>
</evidence>
<evidence type="ECO:0000256" key="1">
    <source>
        <dbReference type="ARBA" id="ARBA00023015"/>
    </source>
</evidence>
<dbReference type="SMART" id="SM00342">
    <property type="entry name" value="HTH_ARAC"/>
    <property type="match status" value="1"/>
</dbReference>
<evidence type="ECO:0000256" key="2">
    <source>
        <dbReference type="ARBA" id="ARBA00023125"/>
    </source>
</evidence>
<organism evidence="5 6">
    <name type="scientific">Faecalibacillus intestinalis</name>
    <dbReference type="NCBI Taxonomy" id="1982626"/>
    <lineage>
        <taxon>Bacteria</taxon>
        <taxon>Bacillati</taxon>
        <taxon>Bacillota</taxon>
        <taxon>Erysipelotrichia</taxon>
        <taxon>Erysipelotrichales</taxon>
        <taxon>Coprobacillaceae</taxon>
        <taxon>Faecalibacillus</taxon>
    </lineage>
</organism>
<dbReference type="SUPFAM" id="SSF46689">
    <property type="entry name" value="Homeodomain-like"/>
    <property type="match status" value="2"/>
</dbReference>
<evidence type="ECO:0000256" key="3">
    <source>
        <dbReference type="ARBA" id="ARBA00023163"/>
    </source>
</evidence>
<dbReference type="EMBL" id="PYLQ01000027">
    <property type="protein sequence ID" value="PST36331.1"/>
    <property type="molecule type" value="Genomic_DNA"/>
</dbReference>
<dbReference type="InterPro" id="IPR018060">
    <property type="entry name" value="HTH_AraC"/>
</dbReference>
<dbReference type="PANTHER" id="PTHR43280:SF2">
    <property type="entry name" value="HTH-TYPE TRANSCRIPTIONAL REGULATOR EXSA"/>
    <property type="match status" value="1"/>
</dbReference>
<accession>A0A2T3FM28</accession>
<sequence>MYVYEKIKLDEHLPIKILDLYYESSEENVEKHWHNSIEILVPILGKVEIWDNGHMIRSQNVDVYIINSKNIHGISFVSGYEVYKGYGIQINYDYIKSIFPLIDHYEFVQPDGEVSREIVRTIYRIVDIYDDDKEYGHIAIKGLTDILMYILLKKLLVRKKYVLQENEINNNKIVKIVNYIDQHYKENLSIQVLADHFYVSQSYLSRYFKQNFGTTIKKYIDSVRLEKAINDILHTNLSMTDIAYNNSFANPKSFNRIFKRIYKMTPHEYRKLLK</sequence>
<keyword evidence="1" id="KW-0805">Transcription regulation</keyword>
<keyword evidence="2" id="KW-0238">DNA-binding</keyword>
<dbReference type="SUPFAM" id="SSF51215">
    <property type="entry name" value="Regulatory protein AraC"/>
    <property type="match status" value="1"/>
</dbReference>
<dbReference type="Gene3D" id="1.10.10.60">
    <property type="entry name" value="Homeodomain-like"/>
    <property type="match status" value="2"/>
</dbReference>
<dbReference type="PANTHER" id="PTHR43280">
    <property type="entry name" value="ARAC-FAMILY TRANSCRIPTIONAL REGULATOR"/>
    <property type="match status" value="1"/>
</dbReference>
<evidence type="ECO:0000313" key="5">
    <source>
        <dbReference type="EMBL" id="PST36331.1"/>
    </source>
</evidence>
<dbReference type="InterPro" id="IPR009057">
    <property type="entry name" value="Homeodomain-like_sf"/>
</dbReference>
<dbReference type="PROSITE" id="PS01124">
    <property type="entry name" value="HTH_ARAC_FAMILY_2"/>
    <property type="match status" value="1"/>
</dbReference>
<feature type="domain" description="HTH araC/xylS-type" evidence="4">
    <location>
        <begin position="174"/>
        <end position="272"/>
    </location>
</feature>
<name>A0A2T3FM28_9FIRM</name>
<comment type="caution">
    <text evidence="5">The sequence shown here is derived from an EMBL/GenBank/DDBJ whole genome shotgun (WGS) entry which is preliminary data.</text>
</comment>
<dbReference type="GO" id="GO:0003700">
    <property type="term" value="F:DNA-binding transcription factor activity"/>
    <property type="evidence" value="ECO:0007669"/>
    <property type="project" value="InterPro"/>
</dbReference>
<proteinExistence type="predicted"/>
<keyword evidence="6" id="KW-1185">Reference proteome</keyword>
<dbReference type="GO" id="GO:0043565">
    <property type="term" value="F:sequence-specific DNA binding"/>
    <property type="evidence" value="ECO:0007669"/>
    <property type="project" value="InterPro"/>
</dbReference>
<reference evidence="5 6" key="1">
    <citation type="journal article" date="2019" name="Int. J. Syst. Evol. Microbiol.">
        <title>Faecalibacillus intestinalis gen. nov., sp. nov. and Faecalibacillus faecis sp. nov., isolated from human faeces.</title>
        <authorList>
            <person name="Seo B."/>
            <person name="Jeon K."/>
            <person name="Baek I."/>
            <person name="Lee Y.M."/>
            <person name="Baek K."/>
            <person name="Ko G."/>
        </authorList>
    </citation>
    <scope>NUCLEOTIDE SEQUENCE [LARGE SCALE GENOMIC DNA]</scope>
    <source>
        <strain evidence="5 6">SNUG30099</strain>
    </source>
</reference>
<dbReference type="Proteomes" id="UP000240974">
    <property type="component" value="Unassembled WGS sequence"/>
</dbReference>
<dbReference type="AlphaFoldDB" id="A0A2T3FM28"/>
<dbReference type="RefSeq" id="WP_107030596.1">
    <property type="nucleotide sequence ID" value="NZ_JADPGG010000069.1"/>
</dbReference>
<dbReference type="Pfam" id="PF12833">
    <property type="entry name" value="HTH_18"/>
    <property type="match status" value="1"/>
</dbReference>
<dbReference type="InterPro" id="IPR037923">
    <property type="entry name" value="HTH-like"/>
</dbReference>